<reference evidence="2" key="1">
    <citation type="submission" date="2019-08" db="EMBL/GenBank/DDBJ databases">
        <authorList>
            <person name="Kucharzyk K."/>
            <person name="Murdoch R.W."/>
            <person name="Higgins S."/>
            <person name="Loffler F."/>
        </authorList>
    </citation>
    <scope>NUCLEOTIDE SEQUENCE</scope>
</reference>
<dbReference type="AlphaFoldDB" id="A0A645GI44"/>
<sequence>MQCQRILAARHVAQPLQERQRGPGGQRQVELGGQVPPAQVGSVIRSLCAAALDQQGQKCAGHGQVGAQRRARQHADHGKCRHLPALQRGRPAKAGHRQQHAGQPRPLQPEAAHHPQPTGHGQRTADEIQHQEQRNLRRRSLQPILGEEQHQRGWYGAGDAIAQEHRQQTAEGRLGQRQPKLAIARLPSLMPLLRRG</sequence>
<dbReference type="EMBL" id="VSSQ01075161">
    <property type="protein sequence ID" value="MPN25840.1"/>
    <property type="molecule type" value="Genomic_DNA"/>
</dbReference>
<feature type="compositionally biased region" description="Basic and acidic residues" evidence="1">
    <location>
        <begin position="123"/>
        <end position="135"/>
    </location>
</feature>
<feature type="region of interest" description="Disordered" evidence="1">
    <location>
        <begin position="63"/>
        <end position="135"/>
    </location>
</feature>
<proteinExistence type="predicted"/>
<accession>A0A645GI44</accession>
<gene>
    <name evidence="2" type="ORF">SDC9_173256</name>
</gene>
<name>A0A645GI44_9ZZZZ</name>
<feature type="compositionally biased region" description="Basic residues" evidence="1">
    <location>
        <begin position="90"/>
        <end position="99"/>
    </location>
</feature>
<protein>
    <submittedName>
        <fullName evidence="2">Uncharacterized protein</fullName>
    </submittedName>
</protein>
<evidence type="ECO:0000256" key="1">
    <source>
        <dbReference type="SAM" id="MobiDB-lite"/>
    </source>
</evidence>
<organism evidence="2">
    <name type="scientific">bioreactor metagenome</name>
    <dbReference type="NCBI Taxonomy" id="1076179"/>
    <lineage>
        <taxon>unclassified sequences</taxon>
        <taxon>metagenomes</taxon>
        <taxon>ecological metagenomes</taxon>
    </lineage>
</organism>
<evidence type="ECO:0000313" key="2">
    <source>
        <dbReference type="EMBL" id="MPN25840.1"/>
    </source>
</evidence>
<comment type="caution">
    <text evidence="2">The sequence shown here is derived from an EMBL/GenBank/DDBJ whole genome shotgun (WGS) entry which is preliminary data.</text>
</comment>